<reference evidence="1 2" key="1">
    <citation type="submission" date="2024-02" db="EMBL/GenBank/DDBJ databases">
        <title>A Gaetbulibacter species isolated from tidal flats and genomic insights of their niches.</title>
        <authorList>
            <person name="Ye Y."/>
        </authorList>
    </citation>
    <scope>NUCLEOTIDE SEQUENCE [LARGE SCALE GENOMIC DNA]</scope>
    <source>
        <strain evidence="1 2">KYW382</strain>
    </source>
</reference>
<sequence>MIFKGFKEKSNQKYLNKLLTSRAQQVSNTPVKSLGVIAYLKDFNYLSAFENLAQELHIRPNRLEVISFTLEDKSNLNTWDKCFNPDDFGRKGVIKNVELESFLNKKFDALVSFYETDILELKLLTALSKADFKIGLFQPDERLNDLIIKTSVKKFDVFKAEVVKYLTILNKIEHD</sequence>
<dbReference type="Proteomes" id="UP001610100">
    <property type="component" value="Unassembled WGS sequence"/>
</dbReference>
<accession>A0ABW7N423</accession>
<name>A0ABW7N423_9FLAO</name>
<keyword evidence="2" id="KW-1185">Reference proteome</keyword>
<dbReference type="Pfam" id="PF21857">
    <property type="entry name" value="DUF6913"/>
    <property type="match status" value="1"/>
</dbReference>
<proteinExistence type="predicted"/>
<organism evidence="1 2">
    <name type="scientific">Gaetbulibacter aestuarii</name>
    <dbReference type="NCBI Taxonomy" id="1502358"/>
    <lineage>
        <taxon>Bacteria</taxon>
        <taxon>Pseudomonadati</taxon>
        <taxon>Bacteroidota</taxon>
        <taxon>Flavobacteriia</taxon>
        <taxon>Flavobacteriales</taxon>
        <taxon>Flavobacteriaceae</taxon>
        <taxon>Gaetbulibacter</taxon>
    </lineage>
</organism>
<protein>
    <submittedName>
        <fullName evidence="1">Uncharacterized protein</fullName>
    </submittedName>
</protein>
<dbReference type="RefSeq" id="WP_344742266.1">
    <property type="nucleotide sequence ID" value="NZ_BAABAY010000007.1"/>
</dbReference>
<evidence type="ECO:0000313" key="2">
    <source>
        <dbReference type="Proteomes" id="UP001610100"/>
    </source>
</evidence>
<dbReference type="EMBL" id="JBAWKB010000006">
    <property type="protein sequence ID" value="MFH6772997.1"/>
    <property type="molecule type" value="Genomic_DNA"/>
</dbReference>
<gene>
    <name evidence="1" type="ORF">V8G58_13720</name>
</gene>
<comment type="caution">
    <text evidence="1">The sequence shown here is derived from an EMBL/GenBank/DDBJ whole genome shotgun (WGS) entry which is preliminary data.</text>
</comment>
<evidence type="ECO:0000313" key="1">
    <source>
        <dbReference type="EMBL" id="MFH6772997.1"/>
    </source>
</evidence>
<dbReference type="InterPro" id="IPR054207">
    <property type="entry name" value="DUF6913"/>
</dbReference>